<dbReference type="InterPro" id="IPR016187">
    <property type="entry name" value="CTDL_fold"/>
</dbReference>
<organism evidence="7 8">
    <name type="scientific">Hermanssonia centrifuga</name>
    <dbReference type="NCBI Taxonomy" id="98765"/>
    <lineage>
        <taxon>Eukaryota</taxon>
        <taxon>Fungi</taxon>
        <taxon>Dikarya</taxon>
        <taxon>Basidiomycota</taxon>
        <taxon>Agaricomycotina</taxon>
        <taxon>Agaricomycetes</taxon>
        <taxon>Polyporales</taxon>
        <taxon>Meruliaceae</taxon>
        <taxon>Hermanssonia</taxon>
    </lineage>
</organism>
<reference evidence="7 8" key="1">
    <citation type="submission" date="2019-02" db="EMBL/GenBank/DDBJ databases">
        <title>Genome sequencing of the rare red list fungi Phlebia centrifuga.</title>
        <authorList>
            <person name="Buettner E."/>
            <person name="Kellner H."/>
        </authorList>
    </citation>
    <scope>NUCLEOTIDE SEQUENCE [LARGE SCALE GENOMIC DNA]</scope>
    <source>
        <strain evidence="7 8">DSM 108282</strain>
    </source>
</reference>
<comment type="pathway">
    <text evidence="3">Amino-acid biosynthesis; ergothioneine biosynthesis.</text>
</comment>
<feature type="region of interest" description="Disordered" evidence="4">
    <location>
        <begin position="535"/>
        <end position="555"/>
    </location>
</feature>
<dbReference type="Pfam" id="PF03781">
    <property type="entry name" value="FGE-sulfatase"/>
    <property type="match status" value="1"/>
</dbReference>
<feature type="domain" description="DinB-like" evidence="6">
    <location>
        <begin position="220"/>
        <end position="348"/>
    </location>
</feature>
<comment type="caution">
    <text evidence="7">The sequence shown here is derived from an EMBL/GenBank/DDBJ whole genome shotgun (WGS) entry which is preliminary data.</text>
</comment>
<dbReference type="InterPro" id="IPR051128">
    <property type="entry name" value="EgtD_Methyltrsf_superfamily"/>
</dbReference>
<evidence type="ECO:0000256" key="1">
    <source>
        <dbReference type="ARBA" id="ARBA00023002"/>
    </source>
</evidence>
<evidence type="ECO:0000313" key="8">
    <source>
        <dbReference type="Proteomes" id="UP000309038"/>
    </source>
</evidence>
<dbReference type="EMBL" id="SGPJ01000161">
    <property type="protein sequence ID" value="THG97569.1"/>
    <property type="molecule type" value="Genomic_DNA"/>
</dbReference>
<dbReference type="InterPro" id="IPR024775">
    <property type="entry name" value="DinB-like"/>
</dbReference>
<keyword evidence="1" id="KW-0560">Oxidoreductase</keyword>
<sequence length="633" mass="70107">MSLLSASSSSGSLSSRSSSPSFAGSASTTPSTPIHSTPTVFLITHPASAPFLKALPVCTGSGDRVLILTGAGLAKPLLAQASEVLADASLLDSAKWESVKAVDDNENVVFWRTSSDISSFASPPHDSLLYLDKLSINTKEVSEASALNLFSNSNLRALISLPSSSSLTLHILERPPFSFPLLSQTPSTVLNPNANAYTIPSSSCFRDLWSAWDLVTLGMIPQSMLHQKPIDLRHKPLFYIGHLPTFNALLLTKLLRVPMVEPRNFGVIFERGIDPHVDDPDHCHSHSEVPEKDEDWPHLGQVLAFRDRVRALVMKTLGELEDGTRVLTRRIARTLVMMHEHEGFHIETLLYMLIQRAGTGTLPPPGFAAPAWAHLSTQWDTIPAPTTSSVTLGPCTLEMGHDDQEPQDLLSEFEGDVAGHEFGWDNESPKRSVVVRKFRVEWRPISNGEFLAFWKKMDGKVDMPASWVEEEREMKVRTLYGPVSMEYAQHWPCLTAYDDLLAYARSKGGRLPTESELRLFLDTYQVGHEEGSNTGFRNWHPLPATAGTDSNGGKGSNGGVWEWTSTLLDTHEDFQGTSIFPGYSSDFFDTKHHVVIGASYATIPRIADRRTVRNFYQHNYPYPWVGARVAFDV</sequence>
<keyword evidence="2" id="KW-0408">Iron</keyword>
<dbReference type="InterPro" id="IPR005532">
    <property type="entry name" value="SUMF_dom"/>
</dbReference>
<dbReference type="PANTHER" id="PTHR43397:SF1">
    <property type="entry name" value="ERGOTHIONEINE BIOSYNTHESIS PROTEIN 1"/>
    <property type="match status" value="1"/>
</dbReference>
<evidence type="ECO:0000256" key="4">
    <source>
        <dbReference type="SAM" id="MobiDB-lite"/>
    </source>
</evidence>
<dbReference type="AlphaFoldDB" id="A0A4S4KLL6"/>
<evidence type="ECO:0000259" key="5">
    <source>
        <dbReference type="Pfam" id="PF03781"/>
    </source>
</evidence>
<keyword evidence="8" id="KW-1185">Reference proteome</keyword>
<gene>
    <name evidence="7" type="ORF">EW026_g4458</name>
</gene>
<evidence type="ECO:0000256" key="2">
    <source>
        <dbReference type="ARBA" id="ARBA00023004"/>
    </source>
</evidence>
<feature type="domain" description="Sulfatase-modifying factor enzyme-like" evidence="5">
    <location>
        <begin position="420"/>
        <end position="630"/>
    </location>
</feature>
<dbReference type="SUPFAM" id="SSF56436">
    <property type="entry name" value="C-type lectin-like"/>
    <property type="match status" value="1"/>
</dbReference>
<evidence type="ECO:0000313" key="7">
    <source>
        <dbReference type="EMBL" id="THG97569.1"/>
    </source>
</evidence>
<dbReference type="PANTHER" id="PTHR43397">
    <property type="entry name" value="ERGOTHIONEINE BIOSYNTHESIS PROTEIN 1"/>
    <property type="match status" value="1"/>
</dbReference>
<proteinExistence type="predicted"/>
<evidence type="ECO:0000256" key="3">
    <source>
        <dbReference type="ARBA" id="ARBA00037882"/>
    </source>
</evidence>
<protein>
    <submittedName>
        <fullName evidence="7">Uncharacterized protein</fullName>
    </submittedName>
</protein>
<dbReference type="InterPro" id="IPR042095">
    <property type="entry name" value="SUMF_sf"/>
</dbReference>
<dbReference type="Pfam" id="PF12867">
    <property type="entry name" value="DinB_2"/>
    <property type="match status" value="1"/>
</dbReference>
<dbReference type="Gene3D" id="3.90.1580.10">
    <property type="entry name" value="paralog of FGE (formylglycine-generating enzyme)"/>
    <property type="match status" value="1"/>
</dbReference>
<feature type="region of interest" description="Disordered" evidence="4">
    <location>
        <begin position="1"/>
        <end position="32"/>
    </location>
</feature>
<evidence type="ECO:0000259" key="6">
    <source>
        <dbReference type="Pfam" id="PF12867"/>
    </source>
</evidence>
<dbReference type="Proteomes" id="UP000309038">
    <property type="component" value="Unassembled WGS sequence"/>
</dbReference>
<name>A0A4S4KLL6_9APHY</name>
<accession>A0A4S4KLL6</accession>